<dbReference type="InterPro" id="IPR053772">
    <property type="entry name" value="At1g61320/At1g61330-like"/>
</dbReference>
<dbReference type="Gene3D" id="3.80.10.10">
    <property type="entry name" value="Ribonuclease Inhibitor"/>
    <property type="match status" value="1"/>
</dbReference>
<dbReference type="InterPro" id="IPR032675">
    <property type="entry name" value="LRR_dom_sf"/>
</dbReference>
<dbReference type="PANTHER" id="PTHR34145">
    <property type="entry name" value="OS02G0105600 PROTEIN"/>
    <property type="match status" value="1"/>
</dbReference>
<keyword evidence="2" id="KW-1185">Reference proteome</keyword>
<dbReference type="SUPFAM" id="SSF52047">
    <property type="entry name" value="RNI-like"/>
    <property type="match status" value="1"/>
</dbReference>
<sequence length="387" mass="44643">MRILSLSNILFGCEGVMEHFISHCPVIEHLTLDFCKVENPLSIEDPVDSRTYLVKSLSLNGLQKLKEAFFRDILEVHIGAPNLEDLCYYAPVVEESFKLNLDSCTNLKCLSLGDLRSPDEWLPELLYKVPFLESLMLHDCCLSERIDISGPQLKFFELVRWSNYLKEVNIDAPKLLSCKFVGDDQYMGDDKPIISFQRISDQLEVNAYIRMDHLHLYGLSEFVQNIKPRKVLTSLSLFINEGRSIRGSLPILQVSSRPPSIKHVQLRVVTDIEAHYVTDIEAHYLPLMSWLLSSCFPESISFSLQPYFKLKPFIVYFYEMLMGRDKCKSNGCLMHPQRWWHGLKVVKVTHSGRTYENVEDLKAMLNALPEPKPKSDAEKFITFDLEL</sequence>
<organism evidence="1 2">
    <name type="scientific">Stylosanthes scabra</name>
    <dbReference type="NCBI Taxonomy" id="79078"/>
    <lineage>
        <taxon>Eukaryota</taxon>
        <taxon>Viridiplantae</taxon>
        <taxon>Streptophyta</taxon>
        <taxon>Embryophyta</taxon>
        <taxon>Tracheophyta</taxon>
        <taxon>Spermatophyta</taxon>
        <taxon>Magnoliopsida</taxon>
        <taxon>eudicotyledons</taxon>
        <taxon>Gunneridae</taxon>
        <taxon>Pentapetalae</taxon>
        <taxon>rosids</taxon>
        <taxon>fabids</taxon>
        <taxon>Fabales</taxon>
        <taxon>Fabaceae</taxon>
        <taxon>Papilionoideae</taxon>
        <taxon>50 kb inversion clade</taxon>
        <taxon>dalbergioids sensu lato</taxon>
        <taxon>Dalbergieae</taxon>
        <taxon>Pterocarpus clade</taxon>
        <taxon>Stylosanthes</taxon>
    </lineage>
</organism>
<name>A0ABU6U698_9FABA</name>
<dbReference type="EMBL" id="JASCZI010120859">
    <property type="protein sequence ID" value="MED6156192.1"/>
    <property type="molecule type" value="Genomic_DNA"/>
</dbReference>
<evidence type="ECO:0000313" key="1">
    <source>
        <dbReference type="EMBL" id="MED6156192.1"/>
    </source>
</evidence>
<evidence type="ECO:0000313" key="2">
    <source>
        <dbReference type="Proteomes" id="UP001341840"/>
    </source>
</evidence>
<gene>
    <name evidence="1" type="ORF">PIB30_012207</name>
</gene>
<accession>A0ABU6U698</accession>
<protein>
    <submittedName>
        <fullName evidence="1">Uncharacterized protein</fullName>
    </submittedName>
</protein>
<comment type="caution">
    <text evidence="1">The sequence shown here is derived from an EMBL/GenBank/DDBJ whole genome shotgun (WGS) entry which is preliminary data.</text>
</comment>
<proteinExistence type="predicted"/>
<dbReference type="Proteomes" id="UP001341840">
    <property type="component" value="Unassembled WGS sequence"/>
</dbReference>
<reference evidence="1 2" key="1">
    <citation type="journal article" date="2023" name="Plants (Basel)">
        <title>Bridging the Gap: Combining Genomics and Transcriptomics Approaches to Understand Stylosanthes scabra, an Orphan Legume from the Brazilian Caatinga.</title>
        <authorList>
            <person name="Ferreira-Neto J.R.C."/>
            <person name="da Silva M.D."/>
            <person name="Binneck E."/>
            <person name="de Melo N.F."/>
            <person name="da Silva R.H."/>
            <person name="de Melo A.L.T.M."/>
            <person name="Pandolfi V."/>
            <person name="Bustamante F.O."/>
            <person name="Brasileiro-Vidal A.C."/>
            <person name="Benko-Iseppon A.M."/>
        </authorList>
    </citation>
    <scope>NUCLEOTIDE SEQUENCE [LARGE SCALE GENOMIC DNA]</scope>
    <source>
        <tissue evidence="1">Leaves</tissue>
    </source>
</reference>
<dbReference type="PANTHER" id="PTHR34145:SF28">
    <property type="entry name" value="F-BOX DOMAIN-CONTAINING PROTEIN"/>
    <property type="match status" value="1"/>
</dbReference>